<feature type="domain" description="Rv3660c-like CheY-like N-terminal" evidence="1">
    <location>
        <begin position="25"/>
        <end position="123"/>
    </location>
</feature>
<dbReference type="PANTHER" id="PTHR43384">
    <property type="entry name" value="SEPTUM SITE-DETERMINING PROTEIN MIND HOMOLOG, CHLOROPLASTIC-RELATED"/>
    <property type="match status" value="1"/>
</dbReference>
<sequence length="385" mass="39557">MGNERDSSGHRDGAWLPDESPVLCVTADGELLEECARVAAVAGVRLEAVSSFAAAGRAVGGPLLLGADIGDVPPRRPVDTVLVGRAPGRELLWRRAADLGVEHVAELPDAAGWLVDFLGRRQPHASEGVVLGVIGGCGGAGASTTAVLLAGAASARGRTTVLVDGDRMGGGLELWLSDERPSGVSWPDLATASGTINPSELDASLPRVGGLATLSWPVAPSPAPNLPSAAAAGVLDAARRAFELVVVDVGRGREAIEDFAWASDRLLIVVPGRLGSALAAAHLLQELPPVSTAVVARGRMADGVDAERLAATVGAPLAAHVPELRGVAAAAEAGRLLDHARRRAVRRMADEVLDGLAASADGEREGWGMPGARTRRVPRDLVEVR</sequence>
<dbReference type="Gene3D" id="3.40.50.300">
    <property type="entry name" value="P-loop containing nucleotide triphosphate hydrolases"/>
    <property type="match status" value="1"/>
</dbReference>
<dbReference type="Pfam" id="PF26563">
    <property type="entry name" value="Rv3660c_N"/>
    <property type="match status" value="1"/>
</dbReference>
<protein>
    <submittedName>
        <fullName evidence="2">Septum site-determining protein Ssd</fullName>
    </submittedName>
</protein>
<dbReference type="InterPro" id="IPR050625">
    <property type="entry name" value="ParA/MinD_ATPase"/>
</dbReference>
<organism evidence="2 3">
    <name type="scientific">Sinomonas terricola</name>
    <dbReference type="NCBI Taxonomy" id="3110330"/>
    <lineage>
        <taxon>Bacteria</taxon>
        <taxon>Bacillati</taxon>
        <taxon>Actinomycetota</taxon>
        <taxon>Actinomycetes</taxon>
        <taxon>Micrococcales</taxon>
        <taxon>Micrococcaceae</taxon>
        <taxon>Sinomonas</taxon>
    </lineage>
</organism>
<dbReference type="SUPFAM" id="SSF52540">
    <property type="entry name" value="P-loop containing nucleoside triphosphate hydrolases"/>
    <property type="match status" value="1"/>
</dbReference>
<proteinExistence type="predicted"/>
<evidence type="ECO:0000313" key="3">
    <source>
        <dbReference type="Proteomes" id="UP001304769"/>
    </source>
</evidence>
<dbReference type="InterPro" id="IPR022521">
    <property type="entry name" value="Rv3660c"/>
</dbReference>
<dbReference type="RefSeq" id="WP_323277554.1">
    <property type="nucleotide sequence ID" value="NZ_JAYGGQ010000001.1"/>
</dbReference>
<name>A0ABU5T3T7_9MICC</name>
<dbReference type="Proteomes" id="UP001304769">
    <property type="component" value="Unassembled WGS sequence"/>
</dbReference>
<evidence type="ECO:0000259" key="1">
    <source>
        <dbReference type="Pfam" id="PF26563"/>
    </source>
</evidence>
<dbReference type="NCBIfam" id="TIGR03815">
    <property type="entry name" value="CpaE_hom_Actino"/>
    <property type="match status" value="1"/>
</dbReference>
<evidence type="ECO:0000313" key="2">
    <source>
        <dbReference type="EMBL" id="MEA5453801.1"/>
    </source>
</evidence>
<keyword evidence="3" id="KW-1185">Reference proteome</keyword>
<reference evidence="2 3" key="1">
    <citation type="submission" date="2023-12" db="EMBL/GenBank/DDBJ databases">
        <title>Sinomonas terricola sp. nov, isolated from litchi orchard soil in Guangdong, PR China.</title>
        <authorList>
            <person name="Jiaxin W."/>
            <person name="Yang Z."/>
            <person name="Honghui Z."/>
        </authorList>
    </citation>
    <scope>NUCLEOTIDE SEQUENCE [LARGE SCALE GENOMIC DNA]</scope>
    <source>
        <strain evidence="2 3">JGH33</strain>
    </source>
</reference>
<accession>A0ABU5T3T7</accession>
<comment type="caution">
    <text evidence="2">The sequence shown here is derived from an EMBL/GenBank/DDBJ whole genome shotgun (WGS) entry which is preliminary data.</text>
</comment>
<gene>
    <name evidence="2" type="primary">ssd</name>
    <name evidence="2" type="ORF">SPF06_03610</name>
</gene>
<dbReference type="InterPro" id="IPR027417">
    <property type="entry name" value="P-loop_NTPase"/>
</dbReference>
<dbReference type="PANTHER" id="PTHR43384:SF11">
    <property type="entry name" value="SEPTUM SITE DETERMINING PROTEIN"/>
    <property type="match status" value="1"/>
</dbReference>
<dbReference type="EMBL" id="JAYGGQ010000001">
    <property type="protein sequence ID" value="MEA5453801.1"/>
    <property type="molecule type" value="Genomic_DNA"/>
</dbReference>
<dbReference type="InterPro" id="IPR059050">
    <property type="entry name" value="Rv3660c_N"/>
</dbReference>